<dbReference type="Gene3D" id="1.20.1440.60">
    <property type="entry name" value="23S rRNA-intervening sequence"/>
    <property type="match status" value="1"/>
</dbReference>
<evidence type="ECO:0000313" key="1">
    <source>
        <dbReference type="EMBL" id="SEG59550.1"/>
    </source>
</evidence>
<evidence type="ECO:0000313" key="2">
    <source>
        <dbReference type="Proteomes" id="UP000236738"/>
    </source>
</evidence>
<organism evidence="1 2">
    <name type="scientific">Halpernia humi</name>
    <dbReference type="NCBI Taxonomy" id="493375"/>
    <lineage>
        <taxon>Bacteria</taxon>
        <taxon>Pseudomonadati</taxon>
        <taxon>Bacteroidota</taxon>
        <taxon>Flavobacteriia</taxon>
        <taxon>Flavobacteriales</taxon>
        <taxon>Weeksellaceae</taxon>
        <taxon>Chryseobacterium group</taxon>
        <taxon>Halpernia</taxon>
    </lineage>
</organism>
<dbReference type="AlphaFoldDB" id="A0A1H6BFW1"/>
<dbReference type="OrthoDB" id="9811959at2"/>
<dbReference type="SUPFAM" id="SSF158446">
    <property type="entry name" value="IVS-encoded protein-like"/>
    <property type="match status" value="1"/>
</dbReference>
<gene>
    <name evidence="1" type="ORF">SAMN05421847_2864</name>
</gene>
<accession>A0A1H6BFW1</accession>
<sequence>MEFISLEVWKEARKLTNLVYDKTKGFPKEELFGLINQIIRCAVSVPSNIAEGCGRRTSNDTIQFLHISRGSLYELETQIYLSLDQNYISEIEFAEISDQILLCKKLVNGFINYYKNLNNGK</sequence>
<dbReference type="PANTHER" id="PTHR38471">
    <property type="entry name" value="FOUR HELIX BUNDLE PROTEIN"/>
    <property type="match status" value="1"/>
</dbReference>
<dbReference type="NCBIfam" id="TIGR02436">
    <property type="entry name" value="four helix bundle protein"/>
    <property type="match status" value="1"/>
</dbReference>
<dbReference type="InterPro" id="IPR036583">
    <property type="entry name" value="23S_rRNA_IVS_sf"/>
</dbReference>
<dbReference type="RefSeq" id="WP_103914704.1">
    <property type="nucleotide sequence ID" value="NZ_FNUS01000008.1"/>
</dbReference>
<name>A0A1H6BFW1_9FLAO</name>
<dbReference type="Pfam" id="PF05635">
    <property type="entry name" value="23S_rRNA_IVP"/>
    <property type="match status" value="1"/>
</dbReference>
<dbReference type="InterPro" id="IPR012657">
    <property type="entry name" value="23S_rRNA-intervening_sequence"/>
</dbReference>
<dbReference type="EMBL" id="FNUS01000008">
    <property type="protein sequence ID" value="SEG59550.1"/>
    <property type="molecule type" value="Genomic_DNA"/>
</dbReference>
<dbReference type="PANTHER" id="PTHR38471:SF2">
    <property type="entry name" value="FOUR HELIX BUNDLE PROTEIN"/>
    <property type="match status" value="1"/>
</dbReference>
<proteinExistence type="predicted"/>
<dbReference type="Proteomes" id="UP000236738">
    <property type="component" value="Unassembled WGS sequence"/>
</dbReference>
<protein>
    <submittedName>
        <fullName evidence="1">Four helix bundle protein</fullName>
    </submittedName>
</protein>
<dbReference type="CDD" id="cd16377">
    <property type="entry name" value="23S_rRNA_IVP_like"/>
    <property type="match status" value="1"/>
</dbReference>
<reference evidence="2" key="1">
    <citation type="submission" date="2016-10" db="EMBL/GenBank/DDBJ databases">
        <authorList>
            <person name="Varghese N."/>
            <person name="Submissions S."/>
        </authorList>
    </citation>
    <scope>NUCLEOTIDE SEQUENCE [LARGE SCALE GENOMIC DNA]</scope>
    <source>
        <strain evidence="2">DSM 21580</strain>
    </source>
</reference>
<keyword evidence="2" id="KW-1185">Reference proteome</keyword>